<dbReference type="EMBL" id="UINC01021108">
    <property type="protein sequence ID" value="SVA87963.1"/>
    <property type="molecule type" value="Genomic_DNA"/>
</dbReference>
<evidence type="ECO:0000256" key="1">
    <source>
        <dbReference type="SAM" id="Phobius"/>
    </source>
</evidence>
<dbReference type="InterPro" id="IPR036013">
    <property type="entry name" value="Band_7/SPFH_dom_sf"/>
</dbReference>
<dbReference type="InterPro" id="IPR001107">
    <property type="entry name" value="Band_7"/>
</dbReference>
<keyword evidence="1" id="KW-0472">Membrane</keyword>
<proteinExistence type="predicted"/>
<dbReference type="AlphaFoldDB" id="A0A381ZGS7"/>
<dbReference type="SUPFAM" id="SSF117892">
    <property type="entry name" value="Band 7/SPFH domain"/>
    <property type="match status" value="1"/>
</dbReference>
<keyword evidence="1" id="KW-0812">Transmembrane</keyword>
<dbReference type="Pfam" id="PF01145">
    <property type="entry name" value="Band_7"/>
    <property type="match status" value="1"/>
</dbReference>
<evidence type="ECO:0000259" key="2">
    <source>
        <dbReference type="Pfam" id="PF01145"/>
    </source>
</evidence>
<accession>A0A381ZGS7</accession>
<sequence>EIECNTKPLCWLGSSFCCIGMLLTVILIPVSIKNVNHEEYALRYEGLTKELDTSLVYEEGKYLFEPETKLFKYNKIVGTVAFRGDSLLECLSRDGIIIYANVVFQYQLRKSELFDIFWEFGEESSLKKLFTSVAKDSVRNVIARYEAIQFYGERSTIESEIGIQLKEDFITSGTHADITFLQLENYDFPEELSDAIFDKQRGEQDLDTATNEREGALTGAETELLLSEVEAEQRNIQAIAEGEKVILEAEASVEVISSRAIAEAAVILIAGEAEATSTQELWEKRKILFYTIKDTMEMTNDEFVNDYLYSMVLNNANNPITKI</sequence>
<feature type="transmembrane region" description="Helical" evidence="1">
    <location>
        <begin position="9"/>
        <end position="32"/>
    </location>
</feature>
<gene>
    <name evidence="3" type="ORF">METZ01_LOCUS140817</name>
</gene>
<dbReference type="Gene3D" id="3.30.479.30">
    <property type="entry name" value="Band 7 domain"/>
    <property type="match status" value="1"/>
</dbReference>
<evidence type="ECO:0000313" key="3">
    <source>
        <dbReference type="EMBL" id="SVA87963.1"/>
    </source>
</evidence>
<keyword evidence="1" id="KW-1133">Transmembrane helix</keyword>
<feature type="non-terminal residue" evidence="3">
    <location>
        <position position="1"/>
    </location>
</feature>
<name>A0A381ZGS7_9ZZZZ</name>
<protein>
    <recommendedName>
        <fullName evidence="2">Band 7 domain-containing protein</fullName>
    </recommendedName>
</protein>
<reference evidence="3" key="1">
    <citation type="submission" date="2018-05" db="EMBL/GenBank/DDBJ databases">
        <authorList>
            <person name="Lanie J.A."/>
            <person name="Ng W.-L."/>
            <person name="Kazmierczak K.M."/>
            <person name="Andrzejewski T.M."/>
            <person name="Davidsen T.M."/>
            <person name="Wayne K.J."/>
            <person name="Tettelin H."/>
            <person name="Glass J.I."/>
            <person name="Rusch D."/>
            <person name="Podicherti R."/>
            <person name="Tsui H.-C.T."/>
            <person name="Winkler M.E."/>
        </authorList>
    </citation>
    <scope>NUCLEOTIDE SEQUENCE</scope>
</reference>
<feature type="domain" description="Band 7" evidence="2">
    <location>
        <begin position="35"/>
        <end position="215"/>
    </location>
</feature>
<organism evidence="3">
    <name type="scientific">marine metagenome</name>
    <dbReference type="NCBI Taxonomy" id="408172"/>
    <lineage>
        <taxon>unclassified sequences</taxon>
        <taxon>metagenomes</taxon>
        <taxon>ecological metagenomes</taxon>
    </lineage>
</organism>